<evidence type="ECO:0000313" key="1">
    <source>
        <dbReference type="Proteomes" id="UP000887579"/>
    </source>
</evidence>
<proteinExistence type="predicted"/>
<name>A0AC34FHE9_9BILA</name>
<organism evidence="1 2">
    <name type="scientific">Panagrolaimus sp. ES5</name>
    <dbReference type="NCBI Taxonomy" id="591445"/>
    <lineage>
        <taxon>Eukaryota</taxon>
        <taxon>Metazoa</taxon>
        <taxon>Ecdysozoa</taxon>
        <taxon>Nematoda</taxon>
        <taxon>Chromadorea</taxon>
        <taxon>Rhabditida</taxon>
        <taxon>Tylenchina</taxon>
        <taxon>Panagrolaimomorpha</taxon>
        <taxon>Panagrolaimoidea</taxon>
        <taxon>Panagrolaimidae</taxon>
        <taxon>Panagrolaimus</taxon>
    </lineage>
</organism>
<dbReference type="Proteomes" id="UP000887579">
    <property type="component" value="Unplaced"/>
</dbReference>
<reference evidence="2" key="1">
    <citation type="submission" date="2022-11" db="UniProtKB">
        <authorList>
            <consortium name="WormBaseParasite"/>
        </authorList>
    </citation>
    <scope>IDENTIFICATION</scope>
</reference>
<sequence>MKLLISALFLSIFVAGIDGKTWDSSNFPNPTKRGECIVEKHAYLCDPDMLISPSGRDKVVKALNDLERNSRNQSASSFCDKQGVTAAVAAGKEFKGTQKELDGIASDLYKKWRLDNECEKSFVLLRSGTSSDAKYAVEAGKGVPMTKQEIQKLFKKKSPSLLESILKVVEAVEKKAQEPKGAKKGILSKIFG</sequence>
<dbReference type="WBParaSite" id="ES5_v2.g15995.t1">
    <property type="protein sequence ID" value="ES5_v2.g15995.t1"/>
    <property type="gene ID" value="ES5_v2.g15995"/>
</dbReference>
<protein>
    <submittedName>
        <fullName evidence="2">Pectinesterase inhibitor domain-containing protein</fullName>
    </submittedName>
</protein>
<accession>A0AC34FHE9</accession>
<evidence type="ECO:0000313" key="2">
    <source>
        <dbReference type="WBParaSite" id="ES5_v2.g15995.t1"/>
    </source>
</evidence>